<dbReference type="CDD" id="cd02042">
    <property type="entry name" value="ParAB_family"/>
    <property type="match status" value="1"/>
</dbReference>
<dbReference type="Proteomes" id="UP001549167">
    <property type="component" value="Unassembled WGS sequence"/>
</dbReference>
<dbReference type="InterPro" id="IPR027417">
    <property type="entry name" value="P-loop_NTPase"/>
</dbReference>
<comment type="caution">
    <text evidence="2">The sequence shown here is derived from an EMBL/GenBank/DDBJ whole genome shotgun (WGS) entry which is preliminary data.</text>
</comment>
<evidence type="ECO:0000313" key="3">
    <source>
        <dbReference type="Proteomes" id="UP001549167"/>
    </source>
</evidence>
<dbReference type="RefSeq" id="WP_354221729.1">
    <property type="nucleotide sequence ID" value="NZ_JBEPMX010000018.1"/>
</dbReference>
<feature type="domain" description="AAA" evidence="1">
    <location>
        <begin position="2"/>
        <end position="178"/>
    </location>
</feature>
<keyword evidence="3" id="KW-1185">Reference proteome</keyword>
<dbReference type="InterPro" id="IPR025669">
    <property type="entry name" value="AAA_dom"/>
</dbReference>
<gene>
    <name evidence="2" type="ORF">ABID56_002542</name>
</gene>
<dbReference type="InterPro" id="IPR050678">
    <property type="entry name" value="DNA_Partitioning_ATPase"/>
</dbReference>
<protein>
    <submittedName>
        <fullName evidence="2">Cellulose biosynthesis protein BcsQ</fullName>
    </submittedName>
</protein>
<dbReference type="PANTHER" id="PTHR13696">
    <property type="entry name" value="P-LOOP CONTAINING NUCLEOSIDE TRIPHOSPHATE HYDROLASE"/>
    <property type="match status" value="1"/>
</dbReference>
<reference evidence="2 3" key="1">
    <citation type="submission" date="2024-06" db="EMBL/GenBank/DDBJ databases">
        <title>Genomic Encyclopedia of Type Strains, Phase IV (KMG-IV): sequencing the most valuable type-strain genomes for metagenomic binning, comparative biology and taxonomic classification.</title>
        <authorList>
            <person name="Goeker M."/>
        </authorList>
    </citation>
    <scope>NUCLEOTIDE SEQUENCE [LARGE SCALE GENOMIC DNA]</scope>
    <source>
        <strain evidence="2 3">DSM 23520</strain>
    </source>
</reference>
<evidence type="ECO:0000259" key="1">
    <source>
        <dbReference type="Pfam" id="PF13614"/>
    </source>
</evidence>
<proteinExistence type="predicted"/>
<dbReference type="Gene3D" id="3.40.50.300">
    <property type="entry name" value="P-loop containing nucleotide triphosphate hydrolases"/>
    <property type="match status" value="1"/>
</dbReference>
<dbReference type="PANTHER" id="PTHR13696:SF99">
    <property type="entry name" value="COBYRINIC ACID AC-DIAMIDE SYNTHASE"/>
    <property type="match status" value="1"/>
</dbReference>
<organism evidence="2 3">
    <name type="scientific">Alkalibacillus flavidus</name>
    <dbReference type="NCBI Taxonomy" id="546021"/>
    <lineage>
        <taxon>Bacteria</taxon>
        <taxon>Bacillati</taxon>
        <taxon>Bacillota</taxon>
        <taxon>Bacilli</taxon>
        <taxon>Bacillales</taxon>
        <taxon>Bacillaceae</taxon>
        <taxon>Alkalibacillus</taxon>
    </lineage>
</organism>
<dbReference type="EMBL" id="JBEPMX010000018">
    <property type="protein sequence ID" value="MET3684405.1"/>
    <property type="molecule type" value="Genomic_DNA"/>
</dbReference>
<accession>A0ABV2L0E3</accession>
<dbReference type="SUPFAM" id="SSF52540">
    <property type="entry name" value="P-loop containing nucleoside triphosphate hydrolases"/>
    <property type="match status" value="1"/>
</dbReference>
<dbReference type="Pfam" id="PF13614">
    <property type="entry name" value="AAA_31"/>
    <property type="match status" value="1"/>
</dbReference>
<evidence type="ECO:0000313" key="2">
    <source>
        <dbReference type="EMBL" id="MET3684405.1"/>
    </source>
</evidence>
<name>A0ABV2L0E3_9BACI</name>
<sequence length="277" mass="31804">MNVLLFGNYKGGCSKTVNSVIMSNLLAEDYKVLFIDLDSQMNGTEMLTKKMEDTEKRQLSTKNIHQAIKQEDILENIVEVNENLDLVPGHEKINTFERVMTEKKIYDNQYLFFKYFIEQLKTERDYDFVILDMSPSKSALNIAVMATATHHIVTTTSEKLSVEMIDTYMNDIKAIQNKSPFESELLGISVTMTDPYNAGKNMLQAMTDKYSNLLFDTVLKRKTQINHYTMYGFPNRKQNGELYAKDSVMLRLHKDLRDEILARLGNVTSSQAGDTND</sequence>